<keyword evidence="6 9" id="KW-0133">Cell shape</keyword>
<evidence type="ECO:0000256" key="3">
    <source>
        <dbReference type="ARBA" id="ARBA00022676"/>
    </source>
</evidence>
<evidence type="ECO:0000256" key="9">
    <source>
        <dbReference type="PROSITE-ProRule" id="PRU01373"/>
    </source>
</evidence>
<feature type="chain" id="PRO_5006913184" evidence="10">
    <location>
        <begin position="20"/>
        <end position="294"/>
    </location>
</feature>
<dbReference type="Proteomes" id="UP000054773">
    <property type="component" value="Unassembled WGS sequence"/>
</dbReference>
<evidence type="ECO:0000256" key="4">
    <source>
        <dbReference type="ARBA" id="ARBA00022679"/>
    </source>
</evidence>
<proteinExistence type="inferred from homology"/>
<comment type="caution">
    <text evidence="12">The sequence shown here is derived from an EMBL/GenBank/DDBJ whole genome shotgun (WGS) entry which is preliminary data.</text>
</comment>
<evidence type="ECO:0000256" key="2">
    <source>
        <dbReference type="ARBA" id="ARBA00005992"/>
    </source>
</evidence>
<accession>A0A0W0TLR8</accession>
<feature type="domain" description="L,D-TPase catalytic" evidence="11">
    <location>
        <begin position="92"/>
        <end position="227"/>
    </location>
</feature>
<dbReference type="STRING" id="448.Lery_1746"/>
<keyword evidence="7 9" id="KW-0573">Peptidoglycan synthesis</keyword>
<dbReference type="GO" id="GO:0016757">
    <property type="term" value="F:glycosyltransferase activity"/>
    <property type="evidence" value="ECO:0007669"/>
    <property type="project" value="UniProtKB-KW"/>
</dbReference>
<gene>
    <name evidence="12" type="ORF">Lery_1746</name>
</gene>
<evidence type="ECO:0000256" key="7">
    <source>
        <dbReference type="ARBA" id="ARBA00022984"/>
    </source>
</evidence>
<evidence type="ECO:0000256" key="1">
    <source>
        <dbReference type="ARBA" id="ARBA00004752"/>
    </source>
</evidence>
<dbReference type="GO" id="GO:0008360">
    <property type="term" value="P:regulation of cell shape"/>
    <property type="evidence" value="ECO:0007669"/>
    <property type="project" value="UniProtKB-UniRule"/>
</dbReference>
<dbReference type="AlphaFoldDB" id="A0A0W0TLR8"/>
<feature type="active site" description="Proton donor/acceptor" evidence="9">
    <location>
        <position position="187"/>
    </location>
</feature>
<keyword evidence="8 9" id="KW-0961">Cell wall biogenesis/degradation</keyword>
<dbReference type="InterPro" id="IPR038063">
    <property type="entry name" value="Transpep_catalytic_dom"/>
</dbReference>
<dbReference type="Pfam" id="PF03734">
    <property type="entry name" value="YkuD"/>
    <property type="match status" value="1"/>
</dbReference>
<dbReference type="GO" id="GO:0071555">
    <property type="term" value="P:cell wall organization"/>
    <property type="evidence" value="ECO:0007669"/>
    <property type="project" value="UniProtKB-UniRule"/>
</dbReference>
<dbReference type="SUPFAM" id="SSF141523">
    <property type="entry name" value="L,D-transpeptidase catalytic domain-like"/>
    <property type="match status" value="1"/>
</dbReference>
<dbReference type="InterPro" id="IPR050979">
    <property type="entry name" value="LD-transpeptidase"/>
</dbReference>
<evidence type="ECO:0000256" key="6">
    <source>
        <dbReference type="ARBA" id="ARBA00022960"/>
    </source>
</evidence>
<reference evidence="12 13" key="1">
    <citation type="submission" date="2015-11" db="EMBL/GenBank/DDBJ databases">
        <title>Genomic analysis of 38 Legionella species identifies large and diverse effector repertoires.</title>
        <authorList>
            <person name="Burstein D."/>
            <person name="Amaro F."/>
            <person name="Zusman T."/>
            <person name="Lifshitz Z."/>
            <person name="Cohen O."/>
            <person name="Gilbert J.A."/>
            <person name="Pupko T."/>
            <person name="Shuman H.A."/>
            <person name="Segal G."/>
        </authorList>
    </citation>
    <scope>NUCLEOTIDE SEQUENCE [LARGE SCALE GENOMIC DNA]</scope>
    <source>
        <strain evidence="12 13">SE-32A-C8</strain>
    </source>
</reference>
<evidence type="ECO:0000256" key="10">
    <source>
        <dbReference type="SAM" id="SignalP"/>
    </source>
</evidence>
<dbReference type="CDD" id="cd16913">
    <property type="entry name" value="YkuD_like"/>
    <property type="match status" value="1"/>
</dbReference>
<dbReference type="Gene3D" id="2.40.440.10">
    <property type="entry name" value="L,D-transpeptidase catalytic domain-like"/>
    <property type="match status" value="1"/>
</dbReference>
<keyword evidence="5" id="KW-0378">Hydrolase</keyword>
<comment type="similarity">
    <text evidence="2">Belongs to the YkuD family.</text>
</comment>
<dbReference type="RefSeq" id="WP_058526974.1">
    <property type="nucleotide sequence ID" value="NZ_CAAAHY010000012.1"/>
</dbReference>
<keyword evidence="10" id="KW-0732">Signal</keyword>
<evidence type="ECO:0000259" key="11">
    <source>
        <dbReference type="PROSITE" id="PS52029"/>
    </source>
</evidence>
<feature type="signal peptide" evidence="10">
    <location>
        <begin position="1"/>
        <end position="19"/>
    </location>
</feature>
<dbReference type="UniPathway" id="UPA00219"/>
<dbReference type="InterPro" id="IPR005490">
    <property type="entry name" value="LD_TPept_cat_dom"/>
</dbReference>
<keyword evidence="3" id="KW-0328">Glycosyltransferase</keyword>
<evidence type="ECO:0000313" key="12">
    <source>
        <dbReference type="EMBL" id="KTC96540.1"/>
    </source>
</evidence>
<dbReference type="GO" id="GO:0018104">
    <property type="term" value="P:peptidoglycan-protein cross-linking"/>
    <property type="evidence" value="ECO:0007669"/>
    <property type="project" value="TreeGrafter"/>
</dbReference>
<sequence>MLRLFLSVGFLFFFNPAFSTTFVIPASGDMVGEIQYTSPEPGETLSDVGIRYDVGYFEMIRVNPQVDPLRPLPLRTRLIIPSQYLLPPGPREGIVINLAEYRLYYYPPGDNVVVTMPVGIGREGWHTPTGKTSVTVKERDPVWHPTANVRAEAAKNGTPIPDEFPAGEGNPLGRHVLRLGWPTYLIHGTNRRDGVGSRVSAGCIRMMPEDIEQLFEMVAVGTRVTVMNEPLKLGLMNGQLYVQVHPGLTDEKKINLQALLQEKLNGYALKKTLNKPAVSTELQSPSGMPVKISA</sequence>
<organism evidence="12 13">
    <name type="scientific">Legionella erythra</name>
    <dbReference type="NCBI Taxonomy" id="448"/>
    <lineage>
        <taxon>Bacteria</taxon>
        <taxon>Pseudomonadati</taxon>
        <taxon>Pseudomonadota</taxon>
        <taxon>Gammaproteobacteria</taxon>
        <taxon>Legionellales</taxon>
        <taxon>Legionellaceae</taxon>
        <taxon>Legionella</taxon>
    </lineage>
</organism>
<evidence type="ECO:0000256" key="5">
    <source>
        <dbReference type="ARBA" id="ARBA00022801"/>
    </source>
</evidence>
<dbReference type="GO" id="GO:0005576">
    <property type="term" value="C:extracellular region"/>
    <property type="evidence" value="ECO:0007669"/>
    <property type="project" value="TreeGrafter"/>
</dbReference>
<feature type="active site" description="Nucleophile" evidence="9">
    <location>
        <position position="203"/>
    </location>
</feature>
<evidence type="ECO:0000256" key="8">
    <source>
        <dbReference type="ARBA" id="ARBA00023316"/>
    </source>
</evidence>
<dbReference type="PROSITE" id="PS52029">
    <property type="entry name" value="LD_TPASE"/>
    <property type="match status" value="1"/>
</dbReference>
<name>A0A0W0TLR8_LEGER</name>
<evidence type="ECO:0000313" key="13">
    <source>
        <dbReference type="Proteomes" id="UP000054773"/>
    </source>
</evidence>
<keyword evidence="4" id="KW-0808">Transferase</keyword>
<protein>
    <submittedName>
        <fullName evidence="12">Putative ErfK/YbiS/YcfS/YnhG family protein</fullName>
    </submittedName>
</protein>
<keyword evidence="13" id="KW-1185">Reference proteome</keyword>
<dbReference type="GO" id="GO:0071972">
    <property type="term" value="F:peptidoglycan L,D-transpeptidase activity"/>
    <property type="evidence" value="ECO:0007669"/>
    <property type="project" value="TreeGrafter"/>
</dbReference>
<dbReference type="EMBL" id="LNYA01000028">
    <property type="protein sequence ID" value="KTC96540.1"/>
    <property type="molecule type" value="Genomic_DNA"/>
</dbReference>
<dbReference type="PANTHER" id="PTHR30582:SF24">
    <property type="entry name" value="L,D-TRANSPEPTIDASE ERFK_SRFK-RELATED"/>
    <property type="match status" value="1"/>
</dbReference>
<comment type="pathway">
    <text evidence="1 9">Cell wall biogenesis; peptidoglycan biosynthesis.</text>
</comment>
<dbReference type="PANTHER" id="PTHR30582">
    <property type="entry name" value="L,D-TRANSPEPTIDASE"/>
    <property type="match status" value="1"/>
</dbReference>
<dbReference type="PATRIC" id="fig|448.7.peg.1825"/>